<dbReference type="Proteomes" id="UP000663836">
    <property type="component" value="Unassembled WGS sequence"/>
</dbReference>
<proteinExistence type="predicted"/>
<reference evidence="1" key="1">
    <citation type="submission" date="2021-02" db="EMBL/GenBank/DDBJ databases">
        <authorList>
            <person name="Nowell W R."/>
        </authorList>
    </citation>
    <scope>NUCLEOTIDE SEQUENCE</scope>
</reference>
<organism evidence="1 2">
    <name type="scientific">Rotaria sordida</name>
    <dbReference type="NCBI Taxonomy" id="392033"/>
    <lineage>
        <taxon>Eukaryota</taxon>
        <taxon>Metazoa</taxon>
        <taxon>Spiralia</taxon>
        <taxon>Gnathifera</taxon>
        <taxon>Rotifera</taxon>
        <taxon>Eurotatoria</taxon>
        <taxon>Bdelloidea</taxon>
        <taxon>Philodinida</taxon>
        <taxon>Philodinidae</taxon>
        <taxon>Rotaria</taxon>
    </lineage>
</organism>
<accession>A0A819SEP2</accession>
<gene>
    <name evidence="1" type="ORF">JBS370_LOCUS30044</name>
</gene>
<protein>
    <submittedName>
        <fullName evidence="1">Uncharacterized protein</fullName>
    </submittedName>
</protein>
<comment type="caution">
    <text evidence="1">The sequence shown here is derived from an EMBL/GenBank/DDBJ whole genome shotgun (WGS) entry which is preliminary data.</text>
</comment>
<evidence type="ECO:0000313" key="2">
    <source>
        <dbReference type="Proteomes" id="UP000663836"/>
    </source>
</evidence>
<name>A0A819SEP2_9BILA</name>
<evidence type="ECO:0000313" key="1">
    <source>
        <dbReference type="EMBL" id="CAF4069086.1"/>
    </source>
</evidence>
<dbReference type="AlphaFoldDB" id="A0A819SEP2"/>
<sequence>MQIKLIINDVEDENLIDISLDSSSTISSWLIDYYFTKTYLNQVKISNKSIQPNIIIGLHDMFSIYQIIQTTSTLKEFFELCKKKFQNIKNDLILDNYNNYLNRCGLNDIIDLFHQCKLKLFIRKIIFNINNIKNEIDRLILNYLLEISLERYIYDENTQLSTIETNQTILKLFDNEKNYVEQTITKVSC</sequence>
<dbReference type="EMBL" id="CAJOBD010006744">
    <property type="protein sequence ID" value="CAF4069086.1"/>
    <property type="molecule type" value="Genomic_DNA"/>
</dbReference>